<accession>A0A4Y9LLB8</accession>
<dbReference type="Proteomes" id="UP000297966">
    <property type="component" value="Unassembled WGS sequence"/>
</dbReference>
<organism evidence="2 3">
    <name type="scientific">Bradyrhizobium niftali</name>
    <dbReference type="NCBI Taxonomy" id="2560055"/>
    <lineage>
        <taxon>Bacteria</taxon>
        <taxon>Pseudomonadati</taxon>
        <taxon>Pseudomonadota</taxon>
        <taxon>Alphaproteobacteria</taxon>
        <taxon>Hyphomicrobiales</taxon>
        <taxon>Nitrobacteraceae</taxon>
        <taxon>Bradyrhizobium</taxon>
    </lineage>
</organism>
<comment type="caution">
    <text evidence="2">The sequence shown here is derived from an EMBL/GenBank/DDBJ whole genome shotgun (WGS) entry which is preliminary data.</text>
</comment>
<evidence type="ECO:0000259" key="1">
    <source>
        <dbReference type="Pfam" id="PF00149"/>
    </source>
</evidence>
<reference evidence="2 3" key="1">
    <citation type="submission" date="2019-03" db="EMBL/GenBank/DDBJ databases">
        <title>Bradyrhizobium diversity isolated from nodules of Chamaecrista fasciculata.</title>
        <authorList>
            <person name="Klepa M.S."/>
            <person name="Urquiaga M.O."/>
            <person name="Hungria M."/>
            <person name="Delamuta J.R."/>
        </authorList>
    </citation>
    <scope>NUCLEOTIDE SEQUENCE [LARGE SCALE GENOMIC DNA]</scope>
    <source>
        <strain evidence="2 3">CNPSo 3448</strain>
    </source>
</reference>
<dbReference type="GO" id="GO:0016791">
    <property type="term" value="F:phosphatase activity"/>
    <property type="evidence" value="ECO:0007669"/>
    <property type="project" value="TreeGrafter"/>
</dbReference>
<dbReference type="SUPFAM" id="SSF56300">
    <property type="entry name" value="Metallo-dependent phosphatases"/>
    <property type="match status" value="1"/>
</dbReference>
<dbReference type="Gene3D" id="3.60.21.10">
    <property type="match status" value="1"/>
</dbReference>
<dbReference type="InterPro" id="IPR004843">
    <property type="entry name" value="Calcineurin-like_PHP"/>
</dbReference>
<feature type="domain" description="Calcineurin-like phosphoesterase" evidence="1">
    <location>
        <begin position="19"/>
        <end position="211"/>
    </location>
</feature>
<dbReference type="AlphaFoldDB" id="A0A4Y9LLB8"/>
<name>A0A4Y9LLB8_9BRAD</name>
<protein>
    <submittedName>
        <fullName evidence="2">Serine/threonine protein phosphatase</fullName>
    </submittedName>
</protein>
<sequence length="245" mass="27697">MRLSGSKNKTRKPVLPEGIRIYAISDIHGCADLLQQMFTVIDRDLTTIGSRRAIHVFLGDYIDRGPDSNRTIELLIERGLKHESVFLKGNHEAFLLDVLNAPSQLQNWKQYGGLQTLASYGLSPSLNPDPAEQDELIRQLSQAIPVRQLYFLRSLRARFVCGDFFFVHAGVKPGVALARQQEQDMLWIREEFLESNRNFGKYIVHGHTPVQQPDIRPNRINIDTGAYATGNLTLLAIQDDSMLAL</sequence>
<dbReference type="Pfam" id="PF00149">
    <property type="entry name" value="Metallophos"/>
    <property type="match status" value="1"/>
</dbReference>
<dbReference type="InterPro" id="IPR050126">
    <property type="entry name" value="Ap4A_hydrolase"/>
</dbReference>
<dbReference type="GO" id="GO:0005737">
    <property type="term" value="C:cytoplasm"/>
    <property type="evidence" value="ECO:0007669"/>
    <property type="project" value="TreeGrafter"/>
</dbReference>
<dbReference type="CDD" id="cd00144">
    <property type="entry name" value="MPP_PPP_family"/>
    <property type="match status" value="1"/>
</dbReference>
<evidence type="ECO:0000313" key="3">
    <source>
        <dbReference type="Proteomes" id="UP000297966"/>
    </source>
</evidence>
<dbReference type="PANTHER" id="PTHR42850:SF4">
    <property type="entry name" value="ZINC-DEPENDENT ENDOPOLYPHOSPHATASE"/>
    <property type="match status" value="1"/>
</dbReference>
<dbReference type="GO" id="GO:0110154">
    <property type="term" value="P:RNA decapping"/>
    <property type="evidence" value="ECO:0007669"/>
    <property type="project" value="TreeGrafter"/>
</dbReference>
<dbReference type="RefSeq" id="WP_135177848.1">
    <property type="nucleotide sequence ID" value="NZ_SPQT01000025.1"/>
</dbReference>
<proteinExistence type="predicted"/>
<evidence type="ECO:0000313" key="2">
    <source>
        <dbReference type="EMBL" id="TFV43234.1"/>
    </source>
</evidence>
<dbReference type="EMBL" id="SPQT01000025">
    <property type="protein sequence ID" value="TFV43234.1"/>
    <property type="molecule type" value="Genomic_DNA"/>
</dbReference>
<keyword evidence="3" id="KW-1185">Reference proteome</keyword>
<dbReference type="OrthoDB" id="9807890at2"/>
<dbReference type="GO" id="GO:0008803">
    <property type="term" value="F:bis(5'-nucleosyl)-tetraphosphatase (symmetrical) activity"/>
    <property type="evidence" value="ECO:0007669"/>
    <property type="project" value="TreeGrafter"/>
</dbReference>
<dbReference type="PANTHER" id="PTHR42850">
    <property type="entry name" value="METALLOPHOSPHOESTERASE"/>
    <property type="match status" value="1"/>
</dbReference>
<gene>
    <name evidence="2" type="ORF">E4K65_33585</name>
</gene>
<dbReference type="InterPro" id="IPR029052">
    <property type="entry name" value="Metallo-depent_PP-like"/>
</dbReference>